<dbReference type="InterPro" id="IPR028098">
    <property type="entry name" value="Glyco_trans_4-like_N"/>
</dbReference>
<dbReference type="EMBL" id="JAUDJE010000005">
    <property type="protein sequence ID" value="MDM9558941.1"/>
    <property type="molecule type" value="Genomic_DNA"/>
</dbReference>
<proteinExistence type="predicted"/>
<comment type="caution">
    <text evidence="2">The sequence shown here is derived from an EMBL/GenBank/DDBJ whole genome shotgun (WGS) entry which is preliminary data.</text>
</comment>
<dbReference type="Proteomes" id="UP001175604">
    <property type="component" value="Unassembled WGS sequence"/>
</dbReference>
<dbReference type="GO" id="GO:0016757">
    <property type="term" value="F:glycosyltransferase activity"/>
    <property type="evidence" value="ECO:0007669"/>
    <property type="project" value="UniProtKB-KW"/>
</dbReference>
<protein>
    <submittedName>
        <fullName evidence="2">Glycosyltransferase</fullName>
        <ecNumber evidence="2">2.4.-.-</ecNumber>
    </submittedName>
</protein>
<accession>A0ABT7W163</accession>
<evidence type="ECO:0000313" key="3">
    <source>
        <dbReference type="Proteomes" id="UP001175604"/>
    </source>
</evidence>
<dbReference type="SUPFAM" id="SSF53756">
    <property type="entry name" value="UDP-Glycosyltransferase/glycogen phosphorylase"/>
    <property type="match status" value="1"/>
</dbReference>
<evidence type="ECO:0000313" key="2">
    <source>
        <dbReference type="EMBL" id="MDM9558941.1"/>
    </source>
</evidence>
<evidence type="ECO:0000259" key="1">
    <source>
        <dbReference type="Pfam" id="PF13439"/>
    </source>
</evidence>
<keyword evidence="2" id="KW-0808">Transferase</keyword>
<keyword evidence="3" id="KW-1185">Reference proteome</keyword>
<sequence length="480" mass="51523">MPSLLIVTEKFDVGGLETYIRGQVRAMARAGWRVFLACGGEPRPELLPGEIVASCRGLPLGGAANAAQLLHTTRALRQFIQAHGITHVHGHPFTSLFPALLAAKLEGVPYLATLHGPSSLNPGFGPCNDFLLGNLVLGLADRILAVSEEVRDLAAPYLEDGRLVVQVNAIDPEVFRPADAVDETARWLLVSRLDAFKIIGIRQFANHAHTMGLPGLDIAGDGPAETALREQLARDGLGDFVRFLGVRADIPELMRASAGVAGMGRVLLEGLASGRPCCLVGYDGAKGMVDPALFDAAAAANFSGRNLPNASVEELSRQLAHSEGKGDPALGRKVSSRHAEAVVWQKFADDLVPLLARPAPLLSDLYAVLESETVQADTTPYMQSGVFSYEMGRVIHGTRHFSPGLAAAYAFYWRHAQGQGAQWHAAANGQVAASLAEIRQELAAVREQADTLQRTLQERLAAEESKAGWWTRFMQKGGRD</sequence>
<gene>
    <name evidence="2" type="ORF">QUC21_07855</name>
</gene>
<dbReference type="Gene3D" id="3.40.50.2000">
    <property type="entry name" value="Glycogen Phosphorylase B"/>
    <property type="match status" value="2"/>
</dbReference>
<reference evidence="2" key="1">
    <citation type="submission" date="2023-06" db="EMBL/GenBank/DDBJ databases">
        <title>full genome analysis of Phenantherene degrader P3.</title>
        <authorList>
            <person name="Akbar A."/>
            <person name="Rahmeh R."/>
            <person name="Kishk M."/>
        </authorList>
    </citation>
    <scope>NUCLEOTIDE SEQUENCE</scope>
    <source>
        <strain evidence="2">P3</strain>
    </source>
</reference>
<feature type="domain" description="Glycosyltransferase subfamily 4-like N-terminal" evidence="1">
    <location>
        <begin position="13"/>
        <end position="173"/>
    </location>
</feature>
<dbReference type="EC" id="2.4.-.-" evidence="2"/>
<dbReference type="PANTHER" id="PTHR12526">
    <property type="entry name" value="GLYCOSYLTRANSFERASE"/>
    <property type="match status" value="1"/>
</dbReference>
<dbReference type="RefSeq" id="WP_289785343.1">
    <property type="nucleotide sequence ID" value="NZ_JAUDJE010000005.1"/>
</dbReference>
<dbReference type="Pfam" id="PF13439">
    <property type="entry name" value="Glyco_transf_4"/>
    <property type="match status" value="1"/>
</dbReference>
<name>A0ABT7W163_9BORD</name>
<keyword evidence="2" id="KW-0328">Glycosyltransferase</keyword>
<organism evidence="2 3">
    <name type="scientific">Bordetella petrii</name>
    <dbReference type="NCBI Taxonomy" id="94624"/>
    <lineage>
        <taxon>Bacteria</taxon>
        <taxon>Pseudomonadati</taxon>
        <taxon>Pseudomonadota</taxon>
        <taxon>Betaproteobacteria</taxon>
        <taxon>Burkholderiales</taxon>
        <taxon>Alcaligenaceae</taxon>
        <taxon>Bordetella</taxon>
    </lineage>
</organism>